<evidence type="ECO:0000313" key="4">
    <source>
        <dbReference type="EMBL" id="GMA21193.1"/>
    </source>
</evidence>
<accession>A0ABQ6HRU7</accession>
<dbReference type="RefSeq" id="WP_284284821.1">
    <property type="nucleotide sequence ID" value="NZ_BSUJ01000001.1"/>
</dbReference>
<keyword evidence="5" id="KW-1185">Reference proteome</keyword>
<feature type="region of interest" description="Disordered" evidence="2">
    <location>
        <begin position="212"/>
        <end position="251"/>
    </location>
</feature>
<evidence type="ECO:0000313" key="5">
    <source>
        <dbReference type="Proteomes" id="UP001157109"/>
    </source>
</evidence>
<name>A0ABQ6HRU7_9MICO</name>
<evidence type="ECO:0000256" key="2">
    <source>
        <dbReference type="SAM" id="MobiDB-lite"/>
    </source>
</evidence>
<feature type="domain" description="Alpha/beta hydrolase fold-3" evidence="3">
    <location>
        <begin position="143"/>
        <end position="206"/>
    </location>
</feature>
<sequence>MTAGRRVRGASLDGSHVETVRHGMMSAVPDQPLALRAVRGSLRGLAGLPPRGLRVLAGRQRVVDGQTVLPEVQIMLRLLDNAPGQAIEDLDLEAAREELDAEAWLFAGAVHVAAVRDIQVPGAAGPLDVRVYDPAPGRGKGLLVWFHPGGYCLGSLETSDAVCRHLARYSGQAVASVAYRLAPEAPFPAAVEDAVAATRYLRDHVAEVASPGVGWRSAASRPAPRSRRSSPARWSRTMPPSSPSSCSSPRS</sequence>
<dbReference type="PANTHER" id="PTHR48081:SF8">
    <property type="entry name" value="ALPHA_BETA HYDROLASE FOLD-3 DOMAIN-CONTAINING PROTEIN-RELATED"/>
    <property type="match status" value="1"/>
</dbReference>
<dbReference type="InterPro" id="IPR029058">
    <property type="entry name" value="AB_hydrolase_fold"/>
</dbReference>
<dbReference type="Proteomes" id="UP001157109">
    <property type="component" value="Unassembled WGS sequence"/>
</dbReference>
<organism evidence="4 5">
    <name type="scientific">Arsenicicoccus piscis</name>
    <dbReference type="NCBI Taxonomy" id="673954"/>
    <lineage>
        <taxon>Bacteria</taxon>
        <taxon>Bacillati</taxon>
        <taxon>Actinomycetota</taxon>
        <taxon>Actinomycetes</taxon>
        <taxon>Micrococcales</taxon>
        <taxon>Intrasporangiaceae</taxon>
        <taxon>Arsenicicoccus</taxon>
    </lineage>
</organism>
<reference evidence="5" key="1">
    <citation type="journal article" date="2019" name="Int. J. Syst. Evol. Microbiol.">
        <title>The Global Catalogue of Microorganisms (GCM) 10K type strain sequencing project: providing services to taxonomists for standard genome sequencing and annotation.</title>
        <authorList>
            <consortium name="The Broad Institute Genomics Platform"/>
            <consortium name="The Broad Institute Genome Sequencing Center for Infectious Disease"/>
            <person name="Wu L."/>
            <person name="Ma J."/>
        </authorList>
    </citation>
    <scope>NUCLEOTIDE SEQUENCE [LARGE SCALE GENOMIC DNA]</scope>
    <source>
        <strain evidence="5">NBRC 105830</strain>
    </source>
</reference>
<dbReference type="Pfam" id="PF07859">
    <property type="entry name" value="Abhydrolase_3"/>
    <property type="match status" value="1"/>
</dbReference>
<evidence type="ECO:0000256" key="1">
    <source>
        <dbReference type="ARBA" id="ARBA00022801"/>
    </source>
</evidence>
<dbReference type="EMBL" id="BSUJ01000001">
    <property type="protein sequence ID" value="GMA21193.1"/>
    <property type="molecule type" value="Genomic_DNA"/>
</dbReference>
<dbReference type="SUPFAM" id="SSF53474">
    <property type="entry name" value="alpha/beta-Hydrolases"/>
    <property type="match status" value="1"/>
</dbReference>
<keyword evidence="1" id="KW-0378">Hydrolase</keyword>
<evidence type="ECO:0000259" key="3">
    <source>
        <dbReference type="Pfam" id="PF07859"/>
    </source>
</evidence>
<dbReference type="InterPro" id="IPR050300">
    <property type="entry name" value="GDXG_lipolytic_enzyme"/>
</dbReference>
<protein>
    <recommendedName>
        <fullName evidence="3">Alpha/beta hydrolase fold-3 domain-containing protein</fullName>
    </recommendedName>
</protein>
<dbReference type="InterPro" id="IPR013094">
    <property type="entry name" value="AB_hydrolase_3"/>
</dbReference>
<comment type="caution">
    <text evidence="4">The sequence shown here is derived from an EMBL/GenBank/DDBJ whole genome shotgun (WGS) entry which is preliminary data.</text>
</comment>
<gene>
    <name evidence="4" type="ORF">GCM10025862_32140</name>
</gene>
<dbReference type="Gene3D" id="3.40.50.1820">
    <property type="entry name" value="alpha/beta hydrolase"/>
    <property type="match status" value="1"/>
</dbReference>
<dbReference type="PANTHER" id="PTHR48081">
    <property type="entry name" value="AB HYDROLASE SUPERFAMILY PROTEIN C4A8.06C"/>
    <property type="match status" value="1"/>
</dbReference>
<proteinExistence type="predicted"/>